<dbReference type="Gene3D" id="2.60.120.10">
    <property type="entry name" value="Jelly Rolls"/>
    <property type="match status" value="1"/>
</dbReference>
<accession>A0A7G9WJR2</accession>
<dbReference type="RefSeq" id="WP_212507993.1">
    <property type="nucleotide sequence ID" value="NZ_CP060696.1"/>
</dbReference>
<dbReference type="KEGG" id="caml:H6X83_04665"/>
<dbReference type="InterPro" id="IPR011051">
    <property type="entry name" value="RmlC_Cupin_sf"/>
</dbReference>
<sequence>MSYIKNIKSETVLPLTAQVEVQPGQVVSKTLVQNDFVSMTLFAFDKDEEISAHDSEGDAMVQVLDGTGRFTVGGTPYHVHAGETLIMPAKIKHAVFAEEAFKMLLTVVFPTNREELKNESNH</sequence>
<name>A0A7G9WJR2_9FIRM</name>
<keyword evidence="3" id="KW-1185">Reference proteome</keyword>
<evidence type="ECO:0000313" key="3">
    <source>
        <dbReference type="Proteomes" id="UP000516046"/>
    </source>
</evidence>
<dbReference type="EMBL" id="CP060696">
    <property type="protein sequence ID" value="QNO18924.1"/>
    <property type="molecule type" value="Genomic_DNA"/>
</dbReference>
<dbReference type="InterPro" id="IPR014710">
    <property type="entry name" value="RmlC-like_jellyroll"/>
</dbReference>
<protein>
    <submittedName>
        <fullName evidence="2">Cupin domain-containing protein</fullName>
    </submittedName>
</protein>
<dbReference type="SUPFAM" id="SSF51182">
    <property type="entry name" value="RmlC-like cupins"/>
    <property type="match status" value="1"/>
</dbReference>
<organism evidence="2 3">
    <name type="scientific">Caproicibacterium amylolyticum</name>
    <dbReference type="NCBI Taxonomy" id="2766537"/>
    <lineage>
        <taxon>Bacteria</taxon>
        <taxon>Bacillati</taxon>
        <taxon>Bacillota</taxon>
        <taxon>Clostridia</taxon>
        <taxon>Eubacteriales</taxon>
        <taxon>Oscillospiraceae</taxon>
        <taxon>Caproicibacterium</taxon>
    </lineage>
</organism>
<evidence type="ECO:0000259" key="1">
    <source>
        <dbReference type="Pfam" id="PF07883"/>
    </source>
</evidence>
<feature type="domain" description="Cupin type-2" evidence="1">
    <location>
        <begin position="42"/>
        <end position="107"/>
    </location>
</feature>
<dbReference type="AlphaFoldDB" id="A0A7G9WJR2"/>
<evidence type="ECO:0000313" key="2">
    <source>
        <dbReference type="EMBL" id="QNO18924.1"/>
    </source>
</evidence>
<reference evidence="2 3" key="1">
    <citation type="submission" date="2020-08" db="EMBL/GenBank/DDBJ databases">
        <authorList>
            <person name="Ren C."/>
            <person name="Gu Y."/>
            <person name="Xu Y."/>
        </authorList>
    </citation>
    <scope>NUCLEOTIDE SEQUENCE [LARGE SCALE GENOMIC DNA]</scope>
    <source>
        <strain evidence="2 3">LBM18003</strain>
    </source>
</reference>
<gene>
    <name evidence="2" type="ORF">H6X83_04665</name>
</gene>
<dbReference type="Proteomes" id="UP000516046">
    <property type="component" value="Chromosome"/>
</dbReference>
<dbReference type="PANTHER" id="PTHR37694">
    <property type="entry name" value="SLR8022 PROTEIN"/>
    <property type="match status" value="1"/>
</dbReference>
<dbReference type="CDD" id="cd02230">
    <property type="entry name" value="cupin_HP0902-like"/>
    <property type="match status" value="1"/>
</dbReference>
<proteinExistence type="predicted"/>
<dbReference type="InterPro" id="IPR013096">
    <property type="entry name" value="Cupin_2"/>
</dbReference>
<dbReference type="Pfam" id="PF07883">
    <property type="entry name" value="Cupin_2"/>
    <property type="match status" value="1"/>
</dbReference>
<dbReference type="PANTHER" id="PTHR37694:SF1">
    <property type="entry name" value="SLR8022 PROTEIN"/>
    <property type="match status" value="1"/>
</dbReference>